<dbReference type="Gene3D" id="3.90.1150.10">
    <property type="entry name" value="Aspartate Aminotransferase, domain 1"/>
    <property type="match status" value="1"/>
</dbReference>
<keyword evidence="3" id="KW-0032">Aminotransferase</keyword>
<proteinExistence type="inferred from homology"/>
<sequence length="252" mass="27431">MSLADAGDEVILPIPWYFNHQMTLNLLGVKTVALQTIAQDGFLPSVERCRDLITSKTKAIVLVTPNNPTGAIYTPDLISSFASLAREKGVALVIDETYRDFIVSGPAPHTLFSNPSWRDTFIHLFSFSKAYCLPGHRLGAIVASPHLLSSTKKILDTVQICAPRPVQLALAPLLPSLRTFVDHTAGNVHARHILFKDVIPKRWKIGSQGGYYAFVKHPFARVGAADVSRRLAEEMGVVSLPSAFSLGDGSAD</sequence>
<keyword evidence="8" id="KW-1185">Reference proteome</keyword>
<dbReference type="Pfam" id="PF00155">
    <property type="entry name" value="Aminotran_1_2"/>
    <property type="match status" value="1"/>
</dbReference>
<dbReference type="GO" id="GO:0008483">
    <property type="term" value="F:transaminase activity"/>
    <property type="evidence" value="ECO:0007669"/>
    <property type="project" value="UniProtKB-KW"/>
</dbReference>
<evidence type="ECO:0000259" key="6">
    <source>
        <dbReference type="Pfam" id="PF00155"/>
    </source>
</evidence>
<keyword evidence="5" id="KW-0663">Pyridoxal phosphate</keyword>
<accession>A0A9P5TNZ1</accession>
<dbReference type="InterPro" id="IPR004839">
    <property type="entry name" value="Aminotransferase_I/II_large"/>
</dbReference>
<dbReference type="OrthoDB" id="7042322at2759"/>
<organism evidence="7 8">
    <name type="scientific">Gymnopilus junonius</name>
    <name type="common">Spectacular rustgill mushroom</name>
    <name type="synonym">Gymnopilus spectabilis subsp. junonius</name>
    <dbReference type="NCBI Taxonomy" id="109634"/>
    <lineage>
        <taxon>Eukaryota</taxon>
        <taxon>Fungi</taxon>
        <taxon>Dikarya</taxon>
        <taxon>Basidiomycota</taxon>
        <taxon>Agaricomycotina</taxon>
        <taxon>Agaricomycetes</taxon>
        <taxon>Agaricomycetidae</taxon>
        <taxon>Agaricales</taxon>
        <taxon>Agaricineae</taxon>
        <taxon>Hymenogastraceae</taxon>
        <taxon>Gymnopilus</taxon>
    </lineage>
</organism>
<feature type="domain" description="Aminotransferase class I/classII large" evidence="6">
    <location>
        <begin position="4"/>
        <end position="243"/>
    </location>
</feature>
<comment type="caution">
    <text evidence="7">The sequence shown here is derived from an EMBL/GenBank/DDBJ whole genome shotgun (WGS) entry which is preliminary data.</text>
</comment>
<dbReference type="SUPFAM" id="SSF53383">
    <property type="entry name" value="PLP-dependent transferases"/>
    <property type="match status" value="1"/>
</dbReference>
<evidence type="ECO:0000256" key="5">
    <source>
        <dbReference type="ARBA" id="ARBA00022898"/>
    </source>
</evidence>
<dbReference type="InterPro" id="IPR050596">
    <property type="entry name" value="AspAT/PAT-like"/>
</dbReference>
<reference evidence="7" key="1">
    <citation type="submission" date="2020-11" db="EMBL/GenBank/DDBJ databases">
        <authorList>
            <consortium name="DOE Joint Genome Institute"/>
            <person name="Ahrendt S."/>
            <person name="Riley R."/>
            <person name="Andreopoulos W."/>
            <person name="LaButti K."/>
            <person name="Pangilinan J."/>
            <person name="Ruiz-duenas F.J."/>
            <person name="Barrasa J.M."/>
            <person name="Sanchez-Garcia M."/>
            <person name="Camarero S."/>
            <person name="Miyauchi S."/>
            <person name="Serrano A."/>
            <person name="Linde D."/>
            <person name="Babiker R."/>
            <person name="Drula E."/>
            <person name="Ayuso-Fernandez I."/>
            <person name="Pacheco R."/>
            <person name="Padilla G."/>
            <person name="Ferreira P."/>
            <person name="Barriuso J."/>
            <person name="Kellner H."/>
            <person name="Castanera R."/>
            <person name="Alfaro M."/>
            <person name="Ramirez L."/>
            <person name="Pisabarro A.G."/>
            <person name="Kuo A."/>
            <person name="Tritt A."/>
            <person name="Lipzen A."/>
            <person name="He G."/>
            <person name="Yan M."/>
            <person name="Ng V."/>
            <person name="Cullen D."/>
            <person name="Martin F."/>
            <person name="Rosso M.-N."/>
            <person name="Henrissat B."/>
            <person name="Hibbett D."/>
            <person name="Martinez A.T."/>
            <person name="Grigoriev I.V."/>
        </authorList>
    </citation>
    <scope>NUCLEOTIDE SEQUENCE</scope>
    <source>
        <strain evidence="7">AH 44721</strain>
    </source>
</reference>
<evidence type="ECO:0000313" key="8">
    <source>
        <dbReference type="Proteomes" id="UP000724874"/>
    </source>
</evidence>
<dbReference type="EMBL" id="JADNYJ010000037">
    <property type="protein sequence ID" value="KAF8902281.1"/>
    <property type="molecule type" value="Genomic_DNA"/>
</dbReference>
<dbReference type="CDD" id="cd00609">
    <property type="entry name" value="AAT_like"/>
    <property type="match status" value="1"/>
</dbReference>
<keyword evidence="4 7" id="KW-0808">Transferase</keyword>
<evidence type="ECO:0000256" key="2">
    <source>
        <dbReference type="ARBA" id="ARBA00007441"/>
    </source>
</evidence>
<dbReference type="InterPro" id="IPR015421">
    <property type="entry name" value="PyrdxlP-dep_Trfase_major"/>
</dbReference>
<comment type="cofactor">
    <cofactor evidence="1">
        <name>pyridoxal 5'-phosphate</name>
        <dbReference type="ChEBI" id="CHEBI:597326"/>
    </cofactor>
</comment>
<dbReference type="Gene3D" id="3.40.640.10">
    <property type="entry name" value="Type I PLP-dependent aspartate aminotransferase-like (Major domain)"/>
    <property type="match status" value="1"/>
</dbReference>
<dbReference type="Proteomes" id="UP000724874">
    <property type="component" value="Unassembled WGS sequence"/>
</dbReference>
<gene>
    <name evidence="7" type="ORF">CPB84DRAFT_877195</name>
</gene>
<protein>
    <submittedName>
        <fullName evidence="7">Pyridoxal phosphate-dependent transferase</fullName>
    </submittedName>
</protein>
<name>A0A9P5TNZ1_GYMJU</name>
<dbReference type="GO" id="GO:0030170">
    <property type="term" value="F:pyridoxal phosphate binding"/>
    <property type="evidence" value="ECO:0007669"/>
    <property type="project" value="InterPro"/>
</dbReference>
<evidence type="ECO:0000313" key="7">
    <source>
        <dbReference type="EMBL" id="KAF8902281.1"/>
    </source>
</evidence>
<dbReference type="PANTHER" id="PTHR46383">
    <property type="entry name" value="ASPARTATE AMINOTRANSFERASE"/>
    <property type="match status" value="1"/>
</dbReference>
<dbReference type="PANTHER" id="PTHR46383:SF1">
    <property type="entry name" value="ASPARTATE AMINOTRANSFERASE"/>
    <property type="match status" value="1"/>
</dbReference>
<dbReference type="GO" id="GO:0006520">
    <property type="term" value="P:amino acid metabolic process"/>
    <property type="evidence" value="ECO:0007669"/>
    <property type="project" value="InterPro"/>
</dbReference>
<evidence type="ECO:0000256" key="3">
    <source>
        <dbReference type="ARBA" id="ARBA00022576"/>
    </source>
</evidence>
<evidence type="ECO:0000256" key="1">
    <source>
        <dbReference type="ARBA" id="ARBA00001933"/>
    </source>
</evidence>
<dbReference type="AlphaFoldDB" id="A0A9P5TNZ1"/>
<evidence type="ECO:0000256" key="4">
    <source>
        <dbReference type="ARBA" id="ARBA00022679"/>
    </source>
</evidence>
<comment type="similarity">
    <text evidence="2">Belongs to the class-I pyridoxal-phosphate-dependent aminotransferase family.</text>
</comment>
<dbReference type="InterPro" id="IPR015422">
    <property type="entry name" value="PyrdxlP-dep_Trfase_small"/>
</dbReference>
<dbReference type="InterPro" id="IPR015424">
    <property type="entry name" value="PyrdxlP-dep_Trfase"/>
</dbReference>